<dbReference type="InterPro" id="IPR012675">
    <property type="entry name" value="Beta-grasp_dom_sf"/>
</dbReference>
<dbReference type="InterPro" id="IPR036010">
    <property type="entry name" value="2Fe-2S_ferredoxin-like_sf"/>
</dbReference>
<dbReference type="EMBL" id="JAJEQX010000026">
    <property type="protein sequence ID" value="MCC2255390.1"/>
    <property type="molecule type" value="Genomic_DNA"/>
</dbReference>
<evidence type="ECO:0000256" key="3">
    <source>
        <dbReference type="ARBA" id="ARBA00023002"/>
    </source>
</evidence>
<evidence type="ECO:0000256" key="2">
    <source>
        <dbReference type="ARBA" id="ARBA00022723"/>
    </source>
</evidence>
<dbReference type="InterPro" id="IPR002888">
    <property type="entry name" value="2Fe-2S-bd"/>
</dbReference>
<dbReference type="RefSeq" id="WP_227708463.1">
    <property type="nucleotide sequence ID" value="NZ_JAJEQX010000026.1"/>
</dbReference>
<dbReference type="Proteomes" id="UP001198151">
    <property type="component" value="Unassembled WGS sequence"/>
</dbReference>
<dbReference type="Pfam" id="PF01799">
    <property type="entry name" value="Fer2_2"/>
    <property type="match status" value="1"/>
</dbReference>
<keyword evidence="1" id="KW-0001">2Fe-2S</keyword>
<organism evidence="7 8">
    <name type="scientific">Ruminococcus turbiniformis</name>
    <dbReference type="NCBI Taxonomy" id="2881258"/>
    <lineage>
        <taxon>Bacteria</taxon>
        <taxon>Bacillati</taxon>
        <taxon>Bacillota</taxon>
        <taxon>Clostridia</taxon>
        <taxon>Eubacteriales</taxon>
        <taxon>Oscillospiraceae</taxon>
        <taxon>Ruminococcus</taxon>
    </lineage>
</organism>
<dbReference type="SUPFAM" id="SSF54292">
    <property type="entry name" value="2Fe-2S ferredoxin-like"/>
    <property type="match status" value="1"/>
</dbReference>
<dbReference type="PROSITE" id="PS51085">
    <property type="entry name" value="2FE2S_FER_2"/>
    <property type="match status" value="1"/>
</dbReference>
<dbReference type="InterPro" id="IPR051452">
    <property type="entry name" value="Diverse_Oxidoreductases"/>
</dbReference>
<evidence type="ECO:0000313" key="7">
    <source>
        <dbReference type="EMBL" id="MCC2255390.1"/>
    </source>
</evidence>
<evidence type="ECO:0000259" key="6">
    <source>
        <dbReference type="PROSITE" id="PS51085"/>
    </source>
</evidence>
<dbReference type="SUPFAM" id="SSF47741">
    <property type="entry name" value="CO dehydrogenase ISP C-domain like"/>
    <property type="match status" value="1"/>
</dbReference>
<dbReference type="Pfam" id="PF00111">
    <property type="entry name" value="Fer2"/>
    <property type="match status" value="1"/>
</dbReference>
<dbReference type="PANTHER" id="PTHR44379">
    <property type="entry name" value="OXIDOREDUCTASE WITH IRON-SULFUR SUBUNIT"/>
    <property type="match status" value="1"/>
</dbReference>
<evidence type="ECO:0000313" key="8">
    <source>
        <dbReference type="Proteomes" id="UP001198151"/>
    </source>
</evidence>
<gene>
    <name evidence="7" type="ORF">LKD70_13355</name>
</gene>
<proteinExistence type="predicted"/>
<feature type="domain" description="2Fe-2S ferredoxin-type" evidence="6">
    <location>
        <begin position="4"/>
        <end position="87"/>
    </location>
</feature>
<comment type="caution">
    <text evidence="7">The sequence shown here is derived from an EMBL/GenBank/DDBJ whole genome shotgun (WGS) entry which is preliminary data.</text>
</comment>
<evidence type="ECO:0000256" key="4">
    <source>
        <dbReference type="ARBA" id="ARBA00023004"/>
    </source>
</evidence>
<dbReference type="Gene3D" id="1.10.150.120">
    <property type="entry name" value="[2Fe-2S]-binding domain"/>
    <property type="match status" value="1"/>
</dbReference>
<dbReference type="PANTHER" id="PTHR44379:SF5">
    <property type="entry name" value="OXIDOREDUCTASE WITH IRON-SULFUR SUBUNIT"/>
    <property type="match status" value="1"/>
</dbReference>
<reference evidence="7 8" key="1">
    <citation type="submission" date="2021-10" db="EMBL/GenBank/DDBJ databases">
        <title>Anaerobic single-cell dispensing facilitates the cultivation of human gut bacteria.</title>
        <authorList>
            <person name="Afrizal A."/>
        </authorList>
    </citation>
    <scope>NUCLEOTIDE SEQUENCE [LARGE SCALE GENOMIC DNA]</scope>
    <source>
        <strain evidence="7 8">CLA-AA-H200</strain>
    </source>
</reference>
<sequence length="179" mass="19665">MVKESVNLTINGQPYEFLVGEKFGMIPPSETLVQTLRKRLELTGTKESCDEGACGCCTVIKDGKAVTSCMILTVECDGSDIVTIEGLEDPVTHELDPIQQKFIDCYAFQCGYCTPGIIMSAKALFMANPHPTGEEIREALAGNYCRCISHYTVLEALDKLAGVESDQYEVVKEAHEEDE</sequence>
<evidence type="ECO:0000256" key="5">
    <source>
        <dbReference type="ARBA" id="ARBA00023014"/>
    </source>
</evidence>
<keyword evidence="5" id="KW-0411">Iron-sulfur</keyword>
<accession>A0ABS8FZA8</accession>
<keyword evidence="4" id="KW-0408">Iron</keyword>
<keyword evidence="8" id="KW-1185">Reference proteome</keyword>
<protein>
    <submittedName>
        <fullName evidence="7">(2Fe-2S)-binding protein</fullName>
    </submittedName>
</protein>
<dbReference type="InterPro" id="IPR001041">
    <property type="entry name" value="2Fe-2S_ferredoxin-type"/>
</dbReference>
<dbReference type="InterPro" id="IPR036884">
    <property type="entry name" value="2Fe-2S-bd_dom_sf"/>
</dbReference>
<keyword evidence="2" id="KW-0479">Metal-binding</keyword>
<dbReference type="Gene3D" id="3.10.20.30">
    <property type="match status" value="1"/>
</dbReference>
<keyword evidence="3" id="KW-0560">Oxidoreductase</keyword>
<evidence type="ECO:0000256" key="1">
    <source>
        <dbReference type="ARBA" id="ARBA00022714"/>
    </source>
</evidence>
<name>A0ABS8FZA8_9FIRM</name>